<protein>
    <recommendedName>
        <fullName evidence="6">DNA-packaging protein</fullName>
    </recommendedName>
</protein>
<dbReference type="Pfam" id="PF17289">
    <property type="entry name" value="Terminase_6C"/>
    <property type="match status" value="1"/>
</dbReference>
<keyword evidence="5" id="KW-1185">Reference proteome</keyword>
<dbReference type="InterPro" id="IPR027417">
    <property type="entry name" value="P-loop_NTPase"/>
</dbReference>
<evidence type="ECO:0000313" key="4">
    <source>
        <dbReference type="EMBL" id="PAQ00921.1"/>
    </source>
</evidence>
<dbReference type="InterPro" id="IPR035412">
    <property type="entry name" value="Terminase_L_N"/>
</dbReference>
<dbReference type="RefSeq" id="WP_095485878.1">
    <property type="nucleotide sequence ID" value="NZ_CP088151.1"/>
</dbReference>
<name>A0AB36R7U2_9HYPH</name>
<dbReference type="PANTHER" id="PTHR39184:SF1">
    <property type="entry name" value="PBSX PHAGE TERMINASE LARGE SUBUNIT"/>
    <property type="match status" value="1"/>
</dbReference>
<feature type="domain" description="Phage terminase large subunit N-terminal" evidence="2">
    <location>
        <begin position="21"/>
        <end position="218"/>
    </location>
</feature>
<evidence type="ECO:0000259" key="3">
    <source>
        <dbReference type="Pfam" id="PF17289"/>
    </source>
</evidence>
<dbReference type="InterPro" id="IPR052380">
    <property type="entry name" value="Viral_DNA_packaging_terminase"/>
</dbReference>
<dbReference type="Proteomes" id="UP000216215">
    <property type="component" value="Unassembled WGS sequence"/>
</dbReference>
<keyword evidence="1" id="KW-1188">Viral release from host cell</keyword>
<evidence type="ECO:0000256" key="1">
    <source>
        <dbReference type="ARBA" id="ARBA00022612"/>
    </source>
</evidence>
<evidence type="ECO:0000313" key="5">
    <source>
        <dbReference type="Proteomes" id="UP000216215"/>
    </source>
</evidence>
<comment type="caution">
    <text evidence="4">The sequence shown here is derived from an EMBL/GenBank/DDBJ whole genome shotgun (WGS) entry which is preliminary data.</text>
</comment>
<organism evidence="4 5">
    <name type="scientific">Mesorhizobium mediterraneum</name>
    <dbReference type="NCBI Taxonomy" id="43617"/>
    <lineage>
        <taxon>Bacteria</taxon>
        <taxon>Pseudomonadati</taxon>
        <taxon>Pseudomonadota</taxon>
        <taxon>Alphaproteobacteria</taxon>
        <taxon>Hyphomicrobiales</taxon>
        <taxon>Phyllobacteriaceae</taxon>
        <taxon>Mesorhizobium</taxon>
    </lineage>
</organism>
<feature type="domain" description="Terminase large subunit gp17-like C-terminal" evidence="3">
    <location>
        <begin position="261"/>
        <end position="414"/>
    </location>
</feature>
<gene>
    <name evidence="4" type="ORF">CIT25_17800</name>
</gene>
<dbReference type="EMBL" id="NPKI01000019">
    <property type="protein sequence ID" value="PAQ00921.1"/>
    <property type="molecule type" value="Genomic_DNA"/>
</dbReference>
<dbReference type="PANTHER" id="PTHR39184">
    <property type="match status" value="1"/>
</dbReference>
<sequence>MTFKLTVKQTAQLDLIASDATHIMAYGGSRSGKTFGFVRAVMIRALAHRSRHAILRYRFNHIKASIILDTLPKVMELCFPGVDANCKLDKTDWYYTLPNGSEIWFGGLDDKERTEKILGQEYATIYLNECSQIPYASRNMAMTRLAQNTALRLKAYYDCNPPGMAHWTYRLFVEKKDPDRRTTLAKPGNYAALVVNPKDNEANLPASYLEELQGMSEAMRRRFWLGQFADVSESALWTLELLDQQRIVNGAVPEMVRIVVAVDPSGVAGEEDKRSDEVGIVVCGLGKDGRGYVLEDISGRMAPALWGDAVVSAFDRHDADCVVAESNFGGAMVQEIIRSAASKRVGSAVPYKEVHASRGKIVRAEPIAALFDQQKVSLVGIFPDLEDQLCAMTTAGYVGSRSPDRADAMIWGLAALFPGMTKRNDGILGRPVPKVKLGYASMKTRRRA</sequence>
<proteinExistence type="predicted"/>
<dbReference type="Pfam" id="PF04466">
    <property type="entry name" value="Terminase_3"/>
    <property type="match status" value="1"/>
</dbReference>
<dbReference type="AlphaFoldDB" id="A0AB36R7U2"/>
<evidence type="ECO:0008006" key="6">
    <source>
        <dbReference type="Google" id="ProtNLM"/>
    </source>
</evidence>
<accession>A0AB36R7U2</accession>
<dbReference type="Gene3D" id="3.40.50.300">
    <property type="entry name" value="P-loop containing nucleotide triphosphate hydrolases"/>
    <property type="match status" value="1"/>
</dbReference>
<reference evidence="5" key="1">
    <citation type="submission" date="2017-08" db="EMBL/GenBank/DDBJ databases">
        <title>Mesorhizobium wenxinae sp. nov., a novel rhizobial species isolated from root nodules of chickpea (Cicer arietinum L.).</title>
        <authorList>
            <person name="Zhang J."/>
        </authorList>
    </citation>
    <scope>NUCLEOTIDE SEQUENCE [LARGE SCALE GENOMIC DNA]</scope>
    <source>
        <strain evidence="5">USDA 3392</strain>
    </source>
</reference>
<evidence type="ECO:0000259" key="2">
    <source>
        <dbReference type="Pfam" id="PF04466"/>
    </source>
</evidence>
<dbReference type="InterPro" id="IPR035421">
    <property type="entry name" value="Terminase_6C"/>
</dbReference>